<dbReference type="InterPro" id="IPR000014">
    <property type="entry name" value="PAS"/>
</dbReference>
<dbReference type="InterPro" id="IPR003018">
    <property type="entry name" value="GAF"/>
</dbReference>
<dbReference type="SUPFAM" id="SSF55781">
    <property type="entry name" value="GAF domain-like"/>
    <property type="match status" value="1"/>
</dbReference>
<dbReference type="InterPro" id="IPR029016">
    <property type="entry name" value="GAF-like_dom_sf"/>
</dbReference>
<accession>A0ABY1QS11</accession>
<organism evidence="6 7">
    <name type="scientific">Noviherbaspirillum suwonense</name>
    <dbReference type="NCBI Taxonomy" id="1224511"/>
    <lineage>
        <taxon>Bacteria</taxon>
        <taxon>Pseudomonadati</taxon>
        <taxon>Pseudomonadota</taxon>
        <taxon>Betaproteobacteria</taxon>
        <taxon>Burkholderiales</taxon>
        <taxon>Oxalobacteraceae</taxon>
        <taxon>Noviherbaspirillum</taxon>
    </lineage>
</organism>
<dbReference type="CDD" id="cd00130">
    <property type="entry name" value="PAS"/>
    <property type="match status" value="1"/>
</dbReference>
<dbReference type="Proteomes" id="UP001158049">
    <property type="component" value="Unassembled WGS sequence"/>
</dbReference>
<dbReference type="Gene3D" id="3.40.50.2300">
    <property type="match status" value="1"/>
</dbReference>
<evidence type="ECO:0000259" key="5">
    <source>
        <dbReference type="PROSITE" id="PS50532"/>
    </source>
</evidence>
<keyword evidence="2" id="KW-0418">Kinase</keyword>
<keyword evidence="7" id="KW-1185">Reference proteome</keyword>
<dbReference type="Pfam" id="PF00072">
    <property type="entry name" value="Response_reg"/>
    <property type="match status" value="1"/>
</dbReference>
<keyword evidence="1" id="KW-0808">Transferase</keyword>
<dbReference type="PANTHER" id="PTHR35004:SF8">
    <property type="entry name" value="TRANSPOSASE RV3428C-RELATED"/>
    <property type="match status" value="1"/>
</dbReference>
<feature type="domain" description="HTH IS408-type" evidence="5">
    <location>
        <begin position="11"/>
        <end position="90"/>
    </location>
</feature>
<dbReference type="SUPFAM" id="SSF55785">
    <property type="entry name" value="PYP-like sensor domain (PAS domain)"/>
    <property type="match status" value="1"/>
</dbReference>
<feature type="domain" description="Response regulatory" evidence="4">
    <location>
        <begin position="345"/>
        <end position="460"/>
    </location>
</feature>
<dbReference type="InterPro" id="IPR013656">
    <property type="entry name" value="PAS_4"/>
</dbReference>
<dbReference type="Pfam" id="PF08448">
    <property type="entry name" value="PAS_4"/>
    <property type="match status" value="1"/>
</dbReference>
<gene>
    <name evidence="6" type="ORF">SAMN06295970_1262</name>
</gene>
<evidence type="ECO:0000313" key="6">
    <source>
        <dbReference type="EMBL" id="SMP77141.1"/>
    </source>
</evidence>
<protein>
    <submittedName>
        <fullName evidence="6">PAS domain S-box-containing protein</fullName>
    </submittedName>
</protein>
<comment type="caution">
    <text evidence="6">The sequence shown here is derived from an EMBL/GenBank/DDBJ whole genome shotgun (WGS) entry which is preliminary data.</text>
</comment>
<dbReference type="EMBL" id="FXUL01000026">
    <property type="protein sequence ID" value="SMP77141.1"/>
    <property type="molecule type" value="Genomic_DNA"/>
</dbReference>
<dbReference type="InterPro" id="IPR035965">
    <property type="entry name" value="PAS-like_dom_sf"/>
</dbReference>
<dbReference type="SUPFAM" id="SSF52172">
    <property type="entry name" value="CheY-like"/>
    <property type="match status" value="1"/>
</dbReference>
<dbReference type="PROSITE" id="PS50110">
    <property type="entry name" value="RESPONSE_REGULATORY"/>
    <property type="match status" value="1"/>
</dbReference>
<sequence length="773" mass="86965">MRGPAISIDKIKDILRLKTDVRNSHEHIAQSLGLSKGAVGKYVGLARSAGLDWAVARRMSEAELKQRLHVRRQQPFPYVQPDYGHIHLCLCRSGATLLSEWRRYKDDHAEQKIYRYTQFCEHYHSFVLRLGCSLRQVFRSGEKMFGHFAELAIPLCDGGYAHIFLVTMGASRLSFACAASKDTAQEWVSCAIRALHFYGGVPRLIIPDGSIGTMANDAARDHEMVLSFARHYGTSVLPPIPREARQTTRPFLPVKLVERWIMRKLYHRQFATLAQVEATLQLCLARLNYHPFRQLPGSRASAFAEWDQPALAPLPAQAYEFPEPGPGPLSAEALHSAVQDKPKIKVLVADSSAGMRSYLEQLFGNEYQVISAPNGPLALQAALEHRPGLVLSGLIRPELDGFDLLEALRAQPFTSTIAFILLFSRSNDDAVQEEMRAGADDWLTKPFSGRELLSKARGMLALTRSRRETQRSNAQLHAVPLTILDGLSEGLMGVDAEWRITYVNSSAEKLVRLPRACLINRNYWEAFPALRRTLVELEYRRAMSGRMTVRFEYYDEHDQAWTEMHASPMEDGGILLCANDITDRKRAQEVLQGAEARLNGELQAMNRLQLLGTRLLDISDLESALQEVLGAATSMLGAEMGTIQLYRPQTQTLEIVAQQGFCEEFLTHFHSRKCDDTTASGRAAKHGKRVILQNAYLDPAFVPHRPVLALAGVRAWQSTPLFGRDGRLLGVLSTHFREPHYPLDRELRMLDLYARQAVSLIERLLIEAAQREL</sequence>
<dbReference type="Gene3D" id="3.30.450.20">
    <property type="entry name" value="PAS domain"/>
    <property type="match status" value="1"/>
</dbReference>
<proteinExistence type="predicted"/>
<dbReference type="InterPro" id="IPR011006">
    <property type="entry name" value="CheY-like_superfamily"/>
</dbReference>
<evidence type="ECO:0000256" key="2">
    <source>
        <dbReference type="ARBA" id="ARBA00022777"/>
    </source>
</evidence>
<dbReference type="PROSITE" id="PS50532">
    <property type="entry name" value="HTH_IS408"/>
    <property type="match status" value="1"/>
</dbReference>
<reference evidence="6 7" key="1">
    <citation type="submission" date="2017-05" db="EMBL/GenBank/DDBJ databases">
        <authorList>
            <person name="Varghese N."/>
            <person name="Submissions S."/>
        </authorList>
    </citation>
    <scope>NUCLEOTIDE SEQUENCE [LARGE SCALE GENOMIC DNA]</scope>
    <source>
        <strain evidence="6 7">DSM 26001</strain>
    </source>
</reference>
<evidence type="ECO:0000256" key="3">
    <source>
        <dbReference type="PROSITE-ProRule" id="PRU00169"/>
    </source>
</evidence>
<dbReference type="NCBIfam" id="TIGR00229">
    <property type="entry name" value="sensory_box"/>
    <property type="match status" value="1"/>
</dbReference>
<dbReference type="Pfam" id="PF13185">
    <property type="entry name" value="GAF_2"/>
    <property type="match status" value="1"/>
</dbReference>
<dbReference type="SMART" id="SM00448">
    <property type="entry name" value="REC"/>
    <property type="match status" value="1"/>
</dbReference>
<name>A0ABY1QS11_9BURK</name>
<dbReference type="CDD" id="cd00156">
    <property type="entry name" value="REC"/>
    <property type="match status" value="1"/>
</dbReference>
<evidence type="ECO:0000313" key="7">
    <source>
        <dbReference type="Proteomes" id="UP001158049"/>
    </source>
</evidence>
<dbReference type="SMART" id="SM00065">
    <property type="entry name" value="GAF"/>
    <property type="match status" value="1"/>
</dbReference>
<dbReference type="InterPro" id="IPR001789">
    <property type="entry name" value="Sig_transdc_resp-reg_receiver"/>
</dbReference>
<dbReference type="SMART" id="SM00091">
    <property type="entry name" value="PAS"/>
    <property type="match status" value="1"/>
</dbReference>
<evidence type="ECO:0000259" key="4">
    <source>
        <dbReference type="PROSITE" id="PS50110"/>
    </source>
</evidence>
<dbReference type="PANTHER" id="PTHR35004">
    <property type="entry name" value="TRANSPOSASE RV3428C-RELATED"/>
    <property type="match status" value="1"/>
</dbReference>
<evidence type="ECO:0000256" key="1">
    <source>
        <dbReference type="ARBA" id="ARBA00022679"/>
    </source>
</evidence>
<dbReference type="InterPro" id="IPR017895">
    <property type="entry name" value="HTH_IS408/IS1162_type"/>
</dbReference>
<dbReference type="Gene3D" id="3.30.450.40">
    <property type="match status" value="1"/>
</dbReference>
<comment type="caution">
    <text evidence="3">Lacks conserved residue(s) required for the propagation of feature annotation.</text>
</comment>